<evidence type="ECO:0000256" key="1">
    <source>
        <dbReference type="SAM" id="MobiDB-lite"/>
    </source>
</evidence>
<dbReference type="AlphaFoldDB" id="A0A0B2UKF2"/>
<dbReference type="CDD" id="cd05402">
    <property type="entry name" value="NT_PAP_TUTase"/>
    <property type="match status" value="1"/>
</dbReference>
<dbReference type="InParanoid" id="A0A0B2UKF2"/>
<evidence type="ECO:0000259" key="2">
    <source>
        <dbReference type="Pfam" id="PF22600"/>
    </source>
</evidence>
<dbReference type="InterPro" id="IPR045862">
    <property type="entry name" value="Trf4-like"/>
</dbReference>
<dbReference type="HOGENOM" id="CLU_013572_0_0_1"/>
<dbReference type="SUPFAM" id="SSF81301">
    <property type="entry name" value="Nucleotidyltransferase"/>
    <property type="match status" value="1"/>
</dbReference>
<reference evidence="3 4" key="1">
    <citation type="journal article" date="2014" name="MBio">
        <title>The Ordospora colligata genome; evolution of extreme reduction in microsporidia and host-to-parasite horizontal gene transfer.</title>
        <authorList>
            <person name="Pombert J.-F."/>
            <person name="Haag K.L."/>
            <person name="Beidas S."/>
            <person name="Ebert D."/>
            <person name="Keeling P.J."/>
        </authorList>
    </citation>
    <scope>NUCLEOTIDE SEQUENCE [LARGE SCALE GENOMIC DNA]</scope>
    <source>
        <strain evidence="3 4">OC4</strain>
    </source>
</reference>
<sequence length="352" mass="40888">MTNASTEDKSTTNPDVSNNQEDVNVDEENDTETIQKNNMRDLNKQLNEFYRIIAPTGVEMEYRAYVMNHIKKSIESTIPNTRVVTFGSYRTKLVIRSSDIDLGVLLLDPQMEQEDPNNYLFKIKNILLNHKIVDKKSVFHIWSSRVPIIKFQDKYFGFKIDISMNQSSGVRAAVFMNNVMKVYPKIRKVAIILKYFLTQKKLSDASTGGLNSYSQFLLILNFFVQKIDNSDKRGLDDTAKFFLDFFKFYGWEFTSSISEEDPCPNVRIYTRYDSSISIEDPTDPTCNVALACRKYPQIKKLFRKIFILINVAIGKKSHSRDILSLWLDPDFIEDIYMQKNILLYSKALKLLE</sequence>
<feature type="domain" description="Poly(A) RNA polymerase mitochondrial-like central palm" evidence="2">
    <location>
        <begin position="42"/>
        <end position="172"/>
    </location>
</feature>
<dbReference type="InterPro" id="IPR054708">
    <property type="entry name" value="MTPAP-like_central"/>
</dbReference>
<proteinExistence type="predicted"/>
<dbReference type="FunCoup" id="A0A0B2UKF2">
    <property type="interactions" value="69"/>
</dbReference>
<dbReference type="GO" id="GO:0003729">
    <property type="term" value="F:mRNA binding"/>
    <property type="evidence" value="ECO:0007669"/>
    <property type="project" value="TreeGrafter"/>
</dbReference>
<dbReference type="GO" id="GO:0031499">
    <property type="term" value="C:TRAMP complex"/>
    <property type="evidence" value="ECO:0007669"/>
    <property type="project" value="TreeGrafter"/>
</dbReference>
<dbReference type="VEuPathDB" id="MicrosporidiaDB:M896_070580"/>
<dbReference type="InterPro" id="IPR043519">
    <property type="entry name" value="NT_sf"/>
</dbReference>
<dbReference type="PANTHER" id="PTHR23092:SF15">
    <property type="entry name" value="INACTIVE NON-CANONICAL POLY(A) RNA POLYMERASE PROTEIN TRF4-2-RELATED"/>
    <property type="match status" value="1"/>
</dbReference>
<dbReference type="SUPFAM" id="SSF81631">
    <property type="entry name" value="PAP/OAS1 substrate-binding domain"/>
    <property type="match status" value="1"/>
</dbReference>
<dbReference type="GO" id="GO:0043634">
    <property type="term" value="P:polyadenylation-dependent ncRNA catabolic process"/>
    <property type="evidence" value="ECO:0007669"/>
    <property type="project" value="TreeGrafter"/>
</dbReference>
<dbReference type="RefSeq" id="XP_014563532.1">
    <property type="nucleotide sequence ID" value="XM_014708046.1"/>
</dbReference>
<dbReference type="Pfam" id="PF22600">
    <property type="entry name" value="MTPAP-like_central"/>
    <property type="match status" value="1"/>
</dbReference>
<dbReference type="Gene3D" id="1.10.1410.10">
    <property type="match status" value="1"/>
</dbReference>
<dbReference type="GO" id="GO:1990817">
    <property type="term" value="F:poly(A) RNA polymerase activity"/>
    <property type="evidence" value="ECO:0007669"/>
    <property type="project" value="InterPro"/>
</dbReference>
<evidence type="ECO:0000313" key="3">
    <source>
        <dbReference type="EMBL" id="KHN69490.1"/>
    </source>
</evidence>
<dbReference type="GO" id="GO:0031123">
    <property type="term" value="P:RNA 3'-end processing"/>
    <property type="evidence" value="ECO:0007669"/>
    <property type="project" value="TreeGrafter"/>
</dbReference>
<comment type="caution">
    <text evidence="3">The sequence shown here is derived from an EMBL/GenBank/DDBJ whole genome shotgun (WGS) entry which is preliminary data.</text>
</comment>
<dbReference type="GO" id="GO:0005730">
    <property type="term" value="C:nucleolus"/>
    <property type="evidence" value="ECO:0007669"/>
    <property type="project" value="TreeGrafter"/>
</dbReference>
<dbReference type="OrthoDB" id="273917at2759"/>
<protein>
    <submittedName>
        <fullName evidence="3">DNA polymerase sigma</fullName>
    </submittedName>
</protein>
<organism evidence="3 4">
    <name type="scientific">Ordospora colligata OC4</name>
    <dbReference type="NCBI Taxonomy" id="1354746"/>
    <lineage>
        <taxon>Eukaryota</taxon>
        <taxon>Fungi</taxon>
        <taxon>Fungi incertae sedis</taxon>
        <taxon>Microsporidia</taxon>
        <taxon>Ordosporidae</taxon>
        <taxon>Ordospora</taxon>
    </lineage>
</organism>
<gene>
    <name evidence="3" type="ORF">M896_070580</name>
</gene>
<dbReference type="EMBL" id="JOKQ01000007">
    <property type="protein sequence ID" value="KHN69490.1"/>
    <property type="molecule type" value="Genomic_DNA"/>
</dbReference>
<dbReference type="GO" id="GO:0010605">
    <property type="term" value="P:negative regulation of macromolecule metabolic process"/>
    <property type="evidence" value="ECO:0007669"/>
    <property type="project" value="UniProtKB-ARBA"/>
</dbReference>
<feature type="compositionally biased region" description="Basic and acidic residues" evidence="1">
    <location>
        <begin position="1"/>
        <end position="10"/>
    </location>
</feature>
<keyword evidence="4" id="KW-1185">Reference proteome</keyword>
<accession>A0A0B2UKF2</accession>
<name>A0A0B2UKF2_9MICR</name>
<dbReference type="Proteomes" id="UP000031056">
    <property type="component" value="Unassembled WGS sequence"/>
</dbReference>
<dbReference type="Gene3D" id="3.30.460.10">
    <property type="entry name" value="Beta Polymerase, domain 2"/>
    <property type="match status" value="1"/>
</dbReference>
<dbReference type="STRING" id="1354746.A0A0B2UKF2"/>
<evidence type="ECO:0000313" key="4">
    <source>
        <dbReference type="Proteomes" id="UP000031056"/>
    </source>
</evidence>
<feature type="region of interest" description="Disordered" evidence="1">
    <location>
        <begin position="1"/>
        <end position="38"/>
    </location>
</feature>
<dbReference type="GeneID" id="26262027"/>
<dbReference type="PANTHER" id="PTHR23092">
    <property type="entry name" value="POLY(A) RNA POLYMERASE"/>
    <property type="match status" value="1"/>
</dbReference>